<evidence type="ECO:0000313" key="3">
    <source>
        <dbReference type="Proteomes" id="UP000828390"/>
    </source>
</evidence>
<sequence length="143" mass="16070">MLFLLASSFLPKTLRKRRRKGVKVLMSSLAAIFRKRTAGRKKEGRKEGGRKAKRRKEGRKEGREKEGRRKEEEKEEAGNGTEGRRPEGSRKEGRKKEAEGRIPRKEATFLPGLPTKSSSASALHHPSSLPSFLPSFFPSSLSP</sequence>
<dbReference type="AlphaFoldDB" id="A0A9D4LGT7"/>
<feature type="compositionally biased region" description="Basic and acidic residues" evidence="1">
    <location>
        <begin position="82"/>
        <end position="107"/>
    </location>
</feature>
<proteinExistence type="predicted"/>
<keyword evidence="3" id="KW-1185">Reference proteome</keyword>
<dbReference type="Proteomes" id="UP000828390">
    <property type="component" value="Unassembled WGS sequence"/>
</dbReference>
<feature type="region of interest" description="Disordered" evidence="1">
    <location>
        <begin position="31"/>
        <end position="143"/>
    </location>
</feature>
<organism evidence="2 3">
    <name type="scientific">Dreissena polymorpha</name>
    <name type="common">Zebra mussel</name>
    <name type="synonym">Mytilus polymorpha</name>
    <dbReference type="NCBI Taxonomy" id="45954"/>
    <lineage>
        <taxon>Eukaryota</taxon>
        <taxon>Metazoa</taxon>
        <taxon>Spiralia</taxon>
        <taxon>Lophotrochozoa</taxon>
        <taxon>Mollusca</taxon>
        <taxon>Bivalvia</taxon>
        <taxon>Autobranchia</taxon>
        <taxon>Heteroconchia</taxon>
        <taxon>Euheterodonta</taxon>
        <taxon>Imparidentia</taxon>
        <taxon>Neoheterodontei</taxon>
        <taxon>Myida</taxon>
        <taxon>Dreissenoidea</taxon>
        <taxon>Dreissenidae</taxon>
        <taxon>Dreissena</taxon>
    </lineage>
</organism>
<name>A0A9D4LGT7_DREPO</name>
<dbReference type="EMBL" id="JAIWYP010000003">
    <property type="protein sequence ID" value="KAH3857554.1"/>
    <property type="molecule type" value="Genomic_DNA"/>
</dbReference>
<reference evidence="2" key="1">
    <citation type="journal article" date="2019" name="bioRxiv">
        <title>The Genome of the Zebra Mussel, Dreissena polymorpha: A Resource for Invasive Species Research.</title>
        <authorList>
            <person name="McCartney M.A."/>
            <person name="Auch B."/>
            <person name="Kono T."/>
            <person name="Mallez S."/>
            <person name="Zhang Y."/>
            <person name="Obille A."/>
            <person name="Becker A."/>
            <person name="Abrahante J.E."/>
            <person name="Garbe J."/>
            <person name="Badalamenti J.P."/>
            <person name="Herman A."/>
            <person name="Mangelson H."/>
            <person name="Liachko I."/>
            <person name="Sullivan S."/>
            <person name="Sone E.D."/>
            <person name="Koren S."/>
            <person name="Silverstein K.A.T."/>
            <person name="Beckman K.B."/>
            <person name="Gohl D.M."/>
        </authorList>
    </citation>
    <scope>NUCLEOTIDE SEQUENCE</scope>
    <source>
        <strain evidence="2">Duluth1</strain>
        <tissue evidence="2">Whole animal</tissue>
    </source>
</reference>
<evidence type="ECO:0000256" key="1">
    <source>
        <dbReference type="SAM" id="MobiDB-lite"/>
    </source>
</evidence>
<feature type="compositionally biased region" description="Basic and acidic residues" evidence="1">
    <location>
        <begin position="58"/>
        <end position="72"/>
    </location>
</feature>
<protein>
    <submittedName>
        <fullName evidence="2">Uncharacterized protein</fullName>
    </submittedName>
</protein>
<feature type="compositionally biased region" description="Basic and acidic residues" evidence="1">
    <location>
        <begin position="40"/>
        <end position="50"/>
    </location>
</feature>
<comment type="caution">
    <text evidence="2">The sequence shown here is derived from an EMBL/GenBank/DDBJ whole genome shotgun (WGS) entry which is preliminary data.</text>
</comment>
<gene>
    <name evidence="2" type="ORF">DPMN_100164</name>
</gene>
<feature type="compositionally biased region" description="Low complexity" evidence="1">
    <location>
        <begin position="117"/>
        <end position="143"/>
    </location>
</feature>
<reference evidence="2" key="2">
    <citation type="submission" date="2020-11" db="EMBL/GenBank/DDBJ databases">
        <authorList>
            <person name="McCartney M.A."/>
            <person name="Auch B."/>
            <person name="Kono T."/>
            <person name="Mallez S."/>
            <person name="Becker A."/>
            <person name="Gohl D.M."/>
            <person name="Silverstein K.A.T."/>
            <person name="Koren S."/>
            <person name="Bechman K.B."/>
            <person name="Herman A."/>
            <person name="Abrahante J.E."/>
            <person name="Garbe J."/>
        </authorList>
    </citation>
    <scope>NUCLEOTIDE SEQUENCE</scope>
    <source>
        <strain evidence="2">Duluth1</strain>
        <tissue evidence="2">Whole animal</tissue>
    </source>
</reference>
<evidence type="ECO:0000313" key="2">
    <source>
        <dbReference type="EMBL" id="KAH3857554.1"/>
    </source>
</evidence>
<accession>A0A9D4LGT7</accession>